<dbReference type="RefSeq" id="WP_120541282.1">
    <property type="nucleotide sequence ID" value="NZ_RAVZ01000086.1"/>
</dbReference>
<dbReference type="GO" id="GO:0006633">
    <property type="term" value="P:fatty acid biosynthetic process"/>
    <property type="evidence" value="ECO:0007669"/>
    <property type="project" value="TreeGrafter"/>
</dbReference>
<organism evidence="4 5">
    <name type="scientific">Corallococcus terminator</name>
    <dbReference type="NCBI Taxonomy" id="2316733"/>
    <lineage>
        <taxon>Bacteria</taxon>
        <taxon>Pseudomonadati</taxon>
        <taxon>Myxococcota</taxon>
        <taxon>Myxococcia</taxon>
        <taxon>Myxococcales</taxon>
        <taxon>Cystobacterineae</taxon>
        <taxon>Myxococcaceae</taxon>
        <taxon>Corallococcus</taxon>
    </lineage>
</organism>
<accession>A0A3A8J7H3</accession>
<sequence>MALETLASVRDAVVSALVHGVGYPPELFGHDVELVNDLGMTPAEINDAVAAAERKLRIPPDMALPPEQHTTVTTIAQGLLKHLHREEPAASGSKLTLAQVLAFVDACALRQERPPLETLLAETNAALARMDAAATKPVAPVAASHSTDVMKLLTQALVERTGYPVDMLEPDLDLEADLGIDTVKQVEAFAQARVHLNVAKDENFRLRDFNTLRKMVDYLVGRASNGVTAIAVAPAPVAPAAVLATPTLETLRAAMAEKTGYALDILLPDLDLEVDLGIDTITQIEVFAAVRTNAGVERDENFRVRYHNTLRKMAAYLDGRASGSTPATISAAPAPAAVAPPVVASSDPSESVTRMLVTALVERTGYPQDMLELDLDLEADLGIDTVKQVEAFALARTTLGIARDENFRLRDYNTLRKMVAYLVKQAAPLAPASTVTPPAPTVAPTGLTPEAVRKQLVSALVERTGYPEDMLEPDLDLEADLGIDTVKQVEAFALVRVHLGVEKDENFRLRDHNTLHKMVTYLVGRTSVGAARPAEGASEEKILAFLSNAFQEKTGYNIEVLGPDFDLEVDLGIDTITQIEAFAMARAAFGVPRDEGFRVRDHNTLRKLAAYLFRQLPSAAEAAPRPAVPDALDLDAVRQFVAQCEASGDAESLKQLAAHLRGKLEAPANPLTPPARFSAKRYEVHPVEQSSQPRSEHIAHLRGKTLGITPDAHGAYKQLAQRLESAGARVVILPTGPVSSGAVTLDWKQPEVAAQRLRELQAAQPLDGLILLHTTAAPPALAGLEADAWTSTVNAFTLGLYYSALSVYDRIGTMAGGGWYLVATAGGGLFGHDKSHQHVPLAGAAGGFVKCLKRELPDARCKVVDLDPRESSAWVEQLWTELVGADQDVETAYSGGRRYVFRDIETPLVTDTTAMSIKPGSVVLVSGGGRGVVYHCAKLLAQVTGARVIITGRTVPPNGNEEWLTVTDKDLPAYRMGFVKRYMAAHPGATPVQGMRAFDSDIARRRELHRNLEDCRSLGIRLDYKVCDMTEPAAVRSLLAGVRQQYGRIDGIVHGATIEESKSLPMKSAEVVVRTLASKAHLWQLLAQETWKDELQFFSNFGSGSGRYGNQGQTDYSAANALVAKAGLVYGALRPGVRSVTIDWPVWVGAGIVENNRDYLERLGQAGVCVIDLAEGAYWFVGELLHGGPAGEIVIADDTTFASRGWPRHEKGTLQVTAREAGGTRYAI</sequence>
<dbReference type="Pfam" id="PF08659">
    <property type="entry name" value="KR"/>
    <property type="match status" value="1"/>
</dbReference>
<dbReference type="GO" id="GO:0071770">
    <property type="term" value="P:DIM/DIP cell wall layer assembly"/>
    <property type="evidence" value="ECO:0007669"/>
    <property type="project" value="TreeGrafter"/>
</dbReference>
<protein>
    <submittedName>
        <fullName evidence="4">SDR family NAD(P)-dependent oxidoreductase</fullName>
    </submittedName>
</protein>
<dbReference type="InterPro" id="IPR057326">
    <property type="entry name" value="KR_dom"/>
</dbReference>
<gene>
    <name evidence="4" type="ORF">D7V88_14755</name>
</gene>
<dbReference type="InterPro" id="IPR013968">
    <property type="entry name" value="PKS_KR"/>
</dbReference>
<keyword evidence="1" id="KW-0596">Phosphopantetheine</keyword>
<evidence type="ECO:0000313" key="4">
    <source>
        <dbReference type="EMBL" id="RKG88154.1"/>
    </source>
</evidence>
<evidence type="ECO:0000256" key="2">
    <source>
        <dbReference type="ARBA" id="ARBA00022553"/>
    </source>
</evidence>
<dbReference type="SUPFAM" id="SSF47336">
    <property type="entry name" value="ACP-like"/>
    <property type="match status" value="5"/>
</dbReference>
<dbReference type="InterPro" id="IPR036736">
    <property type="entry name" value="ACP-like_sf"/>
</dbReference>
<dbReference type="Proteomes" id="UP000268094">
    <property type="component" value="Unassembled WGS sequence"/>
</dbReference>
<dbReference type="PANTHER" id="PTHR43775">
    <property type="entry name" value="FATTY ACID SYNTHASE"/>
    <property type="match status" value="1"/>
</dbReference>
<dbReference type="PROSITE" id="PS50075">
    <property type="entry name" value="CARRIER"/>
    <property type="match status" value="2"/>
</dbReference>
<keyword evidence="2" id="KW-0597">Phosphoprotein</keyword>
<dbReference type="Gene3D" id="3.40.50.720">
    <property type="entry name" value="NAD(P)-binding Rossmann-like Domain"/>
    <property type="match status" value="1"/>
</dbReference>
<feature type="domain" description="Carrier" evidence="3">
    <location>
        <begin position="537"/>
        <end position="616"/>
    </location>
</feature>
<reference evidence="5" key="1">
    <citation type="submission" date="2018-09" db="EMBL/GenBank/DDBJ databases">
        <authorList>
            <person name="Livingstone P.G."/>
            <person name="Whitworth D.E."/>
        </authorList>
    </citation>
    <scope>NUCLEOTIDE SEQUENCE [LARGE SCALE GENOMIC DNA]</scope>
    <source>
        <strain evidence="5">CA054A</strain>
    </source>
</reference>
<dbReference type="OrthoDB" id="7617297at2"/>
<dbReference type="EMBL" id="RAVZ01000086">
    <property type="protein sequence ID" value="RKG88154.1"/>
    <property type="molecule type" value="Genomic_DNA"/>
</dbReference>
<dbReference type="AlphaFoldDB" id="A0A3A8J7H3"/>
<dbReference type="GO" id="GO:0004312">
    <property type="term" value="F:fatty acid synthase activity"/>
    <property type="evidence" value="ECO:0007669"/>
    <property type="project" value="TreeGrafter"/>
</dbReference>
<dbReference type="Gene3D" id="1.10.1200.10">
    <property type="entry name" value="ACP-like"/>
    <property type="match status" value="5"/>
</dbReference>
<dbReference type="InterPro" id="IPR009081">
    <property type="entry name" value="PP-bd_ACP"/>
</dbReference>
<name>A0A3A8J7H3_9BACT</name>
<evidence type="ECO:0000313" key="5">
    <source>
        <dbReference type="Proteomes" id="UP000268094"/>
    </source>
</evidence>
<evidence type="ECO:0000256" key="1">
    <source>
        <dbReference type="ARBA" id="ARBA00022450"/>
    </source>
</evidence>
<dbReference type="GO" id="GO:0005737">
    <property type="term" value="C:cytoplasm"/>
    <property type="evidence" value="ECO:0007669"/>
    <property type="project" value="TreeGrafter"/>
</dbReference>
<comment type="caution">
    <text evidence="4">The sequence shown here is derived from an EMBL/GenBank/DDBJ whole genome shotgun (WGS) entry which is preliminary data.</text>
</comment>
<dbReference type="InterPro" id="IPR036291">
    <property type="entry name" value="NAD(P)-bd_dom_sf"/>
</dbReference>
<dbReference type="GO" id="GO:0005886">
    <property type="term" value="C:plasma membrane"/>
    <property type="evidence" value="ECO:0007669"/>
    <property type="project" value="TreeGrafter"/>
</dbReference>
<feature type="domain" description="Carrier" evidence="3">
    <location>
        <begin position="245"/>
        <end position="321"/>
    </location>
</feature>
<keyword evidence="5" id="KW-1185">Reference proteome</keyword>
<dbReference type="PANTHER" id="PTHR43775:SF37">
    <property type="entry name" value="SI:DKEY-61P9.11"/>
    <property type="match status" value="1"/>
</dbReference>
<evidence type="ECO:0000259" key="3">
    <source>
        <dbReference type="PROSITE" id="PS50075"/>
    </source>
</evidence>
<dbReference type="SMART" id="SM00822">
    <property type="entry name" value="PKS_KR"/>
    <property type="match status" value="1"/>
</dbReference>
<dbReference type="InterPro" id="IPR050091">
    <property type="entry name" value="PKS_NRPS_Biosynth_Enz"/>
</dbReference>
<dbReference type="CDD" id="cd08953">
    <property type="entry name" value="KR_2_SDR_x"/>
    <property type="match status" value="1"/>
</dbReference>
<proteinExistence type="predicted"/>
<dbReference type="SUPFAM" id="SSF51735">
    <property type="entry name" value="NAD(P)-binding Rossmann-fold domains"/>
    <property type="match status" value="2"/>
</dbReference>